<evidence type="ECO:0000313" key="4">
    <source>
        <dbReference type="EMBL" id="CAF9920283.1"/>
    </source>
</evidence>
<dbReference type="GO" id="GO:0007021">
    <property type="term" value="P:tubulin complex assembly"/>
    <property type="evidence" value="ECO:0007669"/>
    <property type="project" value="TreeGrafter"/>
</dbReference>
<dbReference type="GO" id="GO:0005737">
    <property type="term" value="C:cytoplasm"/>
    <property type="evidence" value="ECO:0007669"/>
    <property type="project" value="TreeGrafter"/>
</dbReference>
<dbReference type="GO" id="GO:0006457">
    <property type="term" value="P:protein folding"/>
    <property type="evidence" value="ECO:0007669"/>
    <property type="project" value="InterPro"/>
</dbReference>
<dbReference type="OrthoDB" id="6375174at2759"/>
<keyword evidence="3" id="KW-0175">Coiled coil</keyword>
<evidence type="ECO:0000256" key="3">
    <source>
        <dbReference type="SAM" id="Coils"/>
    </source>
</evidence>
<dbReference type="PANTHER" id="PTHR12409:SF0">
    <property type="entry name" value="PREFOLDIN SUBUNIT 3"/>
    <property type="match status" value="1"/>
</dbReference>
<dbReference type="GO" id="GO:0015631">
    <property type="term" value="F:tubulin binding"/>
    <property type="evidence" value="ECO:0007669"/>
    <property type="project" value="TreeGrafter"/>
</dbReference>
<name>A0A8H3F9L1_9LECA</name>
<evidence type="ECO:0000256" key="1">
    <source>
        <dbReference type="ARBA" id="ARBA00010048"/>
    </source>
</evidence>
<reference evidence="4" key="1">
    <citation type="submission" date="2021-03" db="EMBL/GenBank/DDBJ databases">
        <authorList>
            <person name="Tagirdzhanova G."/>
        </authorList>
    </citation>
    <scope>NUCLEOTIDE SEQUENCE</scope>
</reference>
<dbReference type="GO" id="GO:0007017">
    <property type="term" value="P:microtubule-based process"/>
    <property type="evidence" value="ECO:0007669"/>
    <property type="project" value="TreeGrafter"/>
</dbReference>
<feature type="coiled-coil region" evidence="3">
    <location>
        <begin position="69"/>
        <end position="96"/>
    </location>
</feature>
<sequence>MDRDLHDPRIQSNDFQPGSEGLEATFELNDTLYAKAVIPPTDEVYLWLGANVMLSYPTAEAETLLESKLSAAQQSLANCEEDLDFLREQITTLEVATARVYNWDIVQKRRGKVEGGDEGAEKSRAMPNG</sequence>
<dbReference type="CDD" id="cd23156">
    <property type="entry name" value="Prefoldin_3"/>
    <property type="match status" value="1"/>
</dbReference>
<keyword evidence="2" id="KW-0143">Chaperone</keyword>
<comment type="caution">
    <text evidence="4">The sequence shown here is derived from an EMBL/GenBank/DDBJ whole genome shotgun (WGS) entry which is preliminary data.</text>
</comment>
<dbReference type="PANTHER" id="PTHR12409">
    <property type="entry name" value="PREFOLDIN SUBUNIT 3"/>
    <property type="match status" value="1"/>
</dbReference>
<gene>
    <name evidence="4" type="primary">PRF1</name>
    <name evidence="4" type="ORF">HETSPECPRED_004225</name>
</gene>
<dbReference type="EMBL" id="CAJPDS010000025">
    <property type="protein sequence ID" value="CAF9920283.1"/>
    <property type="molecule type" value="Genomic_DNA"/>
</dbReference>
<organism evidence="4 5">
    <name type="scientific">Heterodermia speciosa</name>
    <dbReference type="NCBI Taxonomy" id="116794"/>
    <lineage>
        <taxon>Eukaryota</taxon>
        <taxon>Fungi</taxon>
        <taxon>Dikarya</taxon>
        <taxon>Ascomycota</taxon>
        <taxon>Pezizomycotina</taxon>
        <taxon>Lecanoromycetes</taxon>
        <taxon>OSLEUM clade</taxon>
        <taxon>Lecanoromycetidae</taxon>
        <taxon>Caliciales</taxon>
        <taxon>Physciaceae</taxon>
        <taxon>Heterodermia</taxon>
    </lineage>
</organism>
<dbReference type="GO" id="GO:0016272">
    <property type="term" value="C:prefoldin complex"/>
    <property type="evidence" value="ECO:0007669"/>
    <property type="project" value="InterPro"/>
</dbReference>
<protein>
    <submittedName>
        <fullName evidence="4">Peptide chain release factor 1</fullName>
    </submittedName>
</protein>
<dbReference type="AlphaFoldDB" id="A0A8H3F9L1"/>
<dbReference type="InterPro" id="IPR004127">
    <property type="entry name" value="Prefoldin_subunit_alpha"/>
</dbReference>
<keyword evidence="5" id="KW-1185">Reference proteome</keyword>
<dbReference type="Pfam" id="PF02996">
    <property type="entry name" value="Prefoldin"/>
    <property type="match status" value="1"/>
</dbReference>
<dbReference type="InterPro" id="IPR016655">
    <property type="entry name" value="PFD3"/>
</dbReference>
<dbReference type="Proteomes" id="UP000664521">
    <property type="component" value="Unassembled WGS sequence"/>
</dbReference>
<dbReference type="Gene3D" id="1.10.287.370">
    <property type="match status" value="1"/>
</dbReference>
<evidence type="ECO:0000256" key="2">
    <source>
        <dbReference type="ARBA" id="ARBA00023186"/>
    </source>
</evidence>
<dbReference type="InterPro" id="IPR009053">
    <property type="entry name" value="Prefoldin"/>
</dbReference>
<dbReference type="SUPFAM" id="SSF46579">
    <property type="entry name" value="Prefoldin"/>
    <property type="match status" value="1"/>
</dbReference>
<accession>A0A8H3F9L1</accession>
<evidence type="ECO:0000313" key="5">
    <source>
        <dbReference type="Proteomes" id="UP000664521"/>
    </source>
</evidence>
<proteinExistence type="inferred from homology"/>
<comment type="similarity">
    <text evidence="1">Belongs to the prefoldin subunit alpha family.</text>
</comment>